<dbReference type="Pfam" id="PF01909">
    <property type="entry name" value="NTP_transf_2"/>
    <property type="match status" value="1"/>
</dbReference>
<dbReference type="RefSeq" id="WP_345711393.1">
    <property type="nucleotide sequence ID" value="NZ_BAABIL010000138.1"/>
</dbReference>
<dbReference type="EMBL" id="BAABIL010000138">
    <property type="protein sequence ID" value="GAA4970991.1"/>
    <property type="molecule type" value="Genomic_DNA"/>
</dbReference>
<dbReference type="InterPro" id="IPR043519">
    <property type="entry name" value="NT_sf"/>
</dbReference>
<dbReference type="CDD" id="cd05403">
    <property type="entry name" value="NT_KNTase_like"/>
    <property type="match status" value="1"/>
</dbReference>
<name>A0ABP9HHV7_9ACTN</name>
<evidence type="ECO:0000313" key="3">
    <source>
        <dbReference type="Proteomes" id="UP001501195"/>
    </source>
</evidence>
<dbReference type="InterPro" id="IPR036390">
    <property type="entry name" value="WH_DNA-bd_sf"/>
</dbReference>
<protein>
    <recommendedName>
        <fullName evidence="1">Polymerase nucleotidyl transferase domain-containing protein</fullName>
    </recommendedName>
</protein>
<dbReference type="SUPFAM" id="SSF81301">
    <property type="entry name" value="Nucleotidyltransferase"/>
    <property type="match status" value="1"/>
</dbReference>
<proteinExistence type="predicted"/>
<dbReference type="Proteomes" id="UP001501195">
    <property type="component" value="Unassembled WGS sequence"/>
</dbReference>
<keyword evidence="3" id="KW-1185">Reference proteome</keyword>
<dbReference type="InterPro" id="IPR002934">
    <property type="entry name" value="Polymerase_NTP_transf_dom"/>
</dbReference>
<evidence type="ECO:0000259" key="1">
    <source>
        <dbReference type="Pfam" id="PF01909"/>
    </source>
</evidence>
<accession>A0ABP9HHV7</accession>
<dbReference type="SUPFAM" id="SSF46785">
    <property type="entry name" value="Winged helix' DNA-binding domain"/>
    <property type="match status" value="1"/>
</dbReference>
<organism evidence="2 3">
    <name type="scientific">Kineococcus glutinatus</name>
    <dbReference type="NCBI Taxonomy" id="1070872"/>
    <lineage>
        <taxon>Bacteria</taxon>
        <taxon>Bacillati</taxon>
        <taxon>Actinomycetota</taxon>
        <taxon>Actinomycetes</taxon>
        <taxon>Kineosporiales</taxon>
        <taxon>Kineosporiaceae</taxon>
        <taxon>Kineococcus</taxon>
    </lineage>
</organism>
<sequence>MDLSDPVSAVIPTLEGQVLRVLAGTTRPMTASTIARLAARGSGPGVRVALQRLVDVGTVLQDRVGRQYEYRANRDHAAWPAIQAAVDFANGFRARLDAEIGRLIHDVTAHEAPDVGWGERVTCALFGSTARGTADAESDVDLVLVIPDGVPAESGEALSEHLSERITLFTGNPVNTLLLTTGQRDEMVSRDDALVRSWRVDARTVHGPDLLPVPEGS</sequence>
<dbReference type="Gene3D" id="3.30.460.10">
    <property type="entry name" value="Beta Polymerase, domain 2"/>
    <property type="match status" value="1"/>
</dbReference>
<evidence type="ECO:0000313" key="2">
    <source>
        <dbReference type="EMBL" id="GAA4970991.1"/>
    </source>
</evidence>
<feature type="domain" description="Polymerase nucleotidyl transferase" evidence="1">
    <location>
        <begin position="122"/>
        <end position="157"/>
    </location>
</feature>
<gene>
    <name evidence="2" type="ORF">GCM10023225_11140</name>
</gene>
<reference evidence="3" key="1">
    <citation type="journal article" date="2019" name="Int. J. Syst. Evol. Microbiol.">
        <title>The Global Catalogue of Microorganisms (GCM) 10K type strain sequencing project: providing services to taxonomists for standard genome sequencing and annotation.</title>
        <authorList>
            <consortium name="The Broad Institute Genomics Platform"/>
            <consortium name="The Broad Institute Genome Sequencing Center for Infectious Disease"/>
            <person name="Wu L."/>
            <person name="Ma J."/>
        </authorList>
    </citation>
    <scope>NUCLEOTIDE SEQUENCE [LARGE SCALE GENOMIC DNA]</scope>
    <source>
        <strain evidence="3">JCM 18126</strain>
    </source>
</reference>
<comment type="caution">
    <text evidence="2">The sequence shown here is derived from an EMBL/GenBank/DDBJ whole genome shotgun (WGS) entry which is preliminary data.</text>
</comment>